<feature type="transmembrane region" description="Helical" evidence="1">
    <location>
        <begin position="52"/>
        <end position="71"/>
    </location>
</feature>
<keyword evidence="3" id="KW-1185">Reference proteome</keyword>
<evidence type="ECO:0000313" key="2">
    <source>
        <dbReference type="EMBL" id="SMF89978.1"/>
    </source>
</evidence>
<organism evidence="2 3">
    <name type="scientific">Paenibacillus uliginis N3/975</name>
    <dbReference type="NCBI Taxonomy" id="1313296"/>
    <lineage>
        <taxon>Bacteria</taxon>
        <taxon>Bacillati</taxon>
        <taxon>Bacillota</taxon>
        <taxon>Bacilli</taxon>
        <taxon>Bacillales</taxon>
        <taxon>Paenibacillaceae</taxon>
        <taxon>Paenibacillus</taxon>
    </lineage>
</organism>
<keyword evidence="1" id="KW-1133">Transmembrane helix</keyword>
<reference evidence="2 3" key="1">
    <citation type="submission" date="2017-04" db="EMBL/GenBank/DDBJ databases">
        <authorList>
            <person name="Afonso C.L."/>
            <person name="Miller P.J."/>
            <person name="Scott M.A."/>
            <person name="Spackman E."/>
            <person name="Goraichik I."/>
            <person name="Dimitrov K.M."/>
            <person name="Suarez D.L."/>
            <person name="Swayne D.E."/>
        </authorList>
    </citation>
    <scope>NUCLEOTIDE SEQUENCE [LARGE SCALE GENOMIC DNA]</scope>
    <source>
        <strain evidence="2 3">N3/975</strain>
    </source>
</reference>
<gene>
    <name evidence="2" type="ORF">SAMN05661091_4850</name>
</gene>
<protein>
    <submittedName>
        <fullName evidence="2">Uncharacterized protein</fullName>
    </submittedName>
</protein>
<feature type="transmembrane region" description="Helical" evidence="1">
    <location>
        <begin position="20"/>
        <end position="40"/>
    </location>
</feature>
<dbReference type="EMBL" id="LT840184">
    <property type="protein sequence ID" value="SMF89978.1"/>
    <property type="molecule type" value="Genomic_DNA"/>
</dbReference>
<keyword evidence="1" id="KW-0812">Transmembrane</keyword>
<dbReference type="RefSeq" id="WP_208915548.1">
    <property type="nucleotide sequence ID" value="NZ_LT840184.1"/>
</dbReference>
<proteinExistence type="predicted"/>
<dbReference type="Proteomes" id="UP000192940">
    <property type="component" value="Chromosome I"/>
</dbReference>
<name>A0A1X7HNL9_9BACL</name>
<keyword evidence="1" id="KW-0472">Membrane</keyword>
<evidence type="ECO:0000313" key="3">
    <source>
        <dbReference type="Proteomes" id="UP000192940"/>
    </source>
</evidence>
<evidence type="ECO:0000256" key="1">
    <source>
        <dbReference type="SAM" id="Phobius"/>
    </source>
</evidence>
<accession>A0A1X7HNL9</accession>
<sequence length="74" mass="7857">MEQRIEKAIDNTLESASSQLYIFNVGLGIVLVILGIVFFLTGKRTKGTGGKINAGLICTVIGIVSIVSGIVQMF</sequence>
<dbReference type="AlphaFoldDB" id="A0A1X7HNL9"/>